<dbReference type="AlphaFoldDB" id="A0A4Y6PYF8"/>
<protein>
    <recommendedName>
        <fullName evidence="3">Haloacid dehalogenase-like hydrolase</fullName>
    </recommendedName>
</protein>
<dbReference type="InterPro" id="IPR036412">
    <property type="entry name" value="HAD-like_sf"/>
</dbReference>
<dbReference type="Pfam" id="PF12710">
    <property type="entry name" value="HAD"/>
    <property type="match status" value="1"/>
</dbReference>
<evidence type="ECO:0000313" key="2">
    <source>
        <dbReference type="Proteomes" id="UP000315995"/>
    </source>
</evidence>
<dbReference type="SUPFAM" id="SSF56784">
    <property type="entry name" value="HAD-like"/>
    <property type="match status" value="1"/>
</dbReference>
<dbReference type="EMBL" id="CP041186">
    <property type="protein sequence ID" value="QDG53293.1"/>
    <property type="molecule type" value="Genomic_DNA"/>
</dbReference>
<dbReference type="InterPro" id="IPR050582">
    <property type="entry name" value="HAD-like_SerB"/>
</dbReference>
<name>A0A4Y6PYF8_PERCE</name>
<dbReference type="PANTHER" id="PTHR43344">
    <property type="entry name" value="PHOSPHOSERINE PHOSPHATASE"/>
    <property type="match status" value="1"/>
</dbReference>
<keyword evidence="2" id="KW-1185">Reference proteome</keyword>
<dbReference type="Proteomes" id="UP000315995">
    <property type="component" value="Chromosome"/>
</dbReference>
<accession>A0A4Y6PYF8</accession>
<dbReference type="Gene3D" id="3.40.50.1000">
    <property type="entry name" value="HAD superfamily/HAD-like"/>
    <property type="match status" value="2"/>
</dbReference>
<evidence type="ECO:0008006" key="3">
    <source>
        <dbReference type="Google" id="ProtNLM"/>
    </source>
</evidence>
<evidence type="ECO:0000313" key="1">
    <source>
        <dbReference type="EMBL" id="QDG53293.1"/>
    </source>
</evidence>
<dbReference type="InterPro" id="IPR023214">
    <property type="entry name" value="HAD_sf"/>
</dbReference>
<accession>A0A5B8Y944</accession>
<dbReference type="OrthoDB" id="9799365at2"/>
<gene>
    <name evidence="1" type="ORF">FIV42_21860</name>
</gene>
<organism evidence="1 2">
    <name type="scientific">Persicimonas caeni</name>
    <dbReference type="NCBI Taxonomy" id="2292766"/>
    <lineage>
        <taxon>Bacteria</taxon>
        <taxon>Deltaproteobacteria</taxon>
        <taxon>Bradymonadales</taxon>
        <taxon>Bradymonadaceae</taxon>
        <taxon>Persicimonas</taxon>
    </lineage>
</organism>
<reference evidence="1 2" key="1">
    <citation type="submission" date="2019-06" db="EMBL/GenBank/DDBJ databases">
        <title>Persicimonas caeni gen. nov., sp. nov., a predatory bacterium isolated from solar saltern.</title>
        <authorList>
            <person name="Wang S."/>
        </authorList>
    </citation>
    <scope>NUCLEOTIDE SEQUENCE [LARGE SCALE GENOMIC DNA]</scope>
    <source>
        <strain evidence="1 2">YN101</strain>
    </source>
</reference>
<sequence length="393" mass="44990">MRFVFHGYYLKSMVETFGGRINLSVFKATLDNGPASEFQGHKAVLYFHVVDAAANRVGDSPRRGRQGEVMEMTVPQIEQLNWSDAVYTRLCDAVDRAVGGTERPVAVFDFDNTCIFRDIGELFSHYLIDEIGYRYELDAFWQLIDPRDGREHIRELTETLLAMPVDERRTSDVYEQYLAEMGAIYARKYVREGAAPCYEWAVRLHVGMTPDEIRRQTVRAMEREIGGDIECEVRRTRRGEDVRINHGIRIHEEFRRLMPALEALGFDVWVVSATNQWTVETFAERAFDVPRERVLGNRVCMGDDGVLGDETCQPVLYRQGKVDIIAQEIGAQPALVFGDSFTDFEMMCHASELAVLIDRGNDELRREAIERSFAIQPQERLTCSSEWGGASFQ</sequence>
<proteinExistence type="predicted"/>